<gene>
    <name evidence="1" type="ORF">EDF62_1624</name>
</gene>
<sequence>MDSFDTTQSSNALDFVSILGSPELRYFGGGFRRVNHQVEKAELTKEGELISIEGAGSALYPLDWSLDAAGDPRAVHLSTFDAISLAAAVVVRASGSSEDLQQVISGVVNKIRVKAPSVVKLDTRQVDITCDCVLSSESRRASVSAFVGGFTVYIEIGLGPKPMRSIDDQIRGFSSANSFAGGKAVIADPRTVDTTQELVVPSLPLTCIEEMAMFGQLCQLSVYLLKETSREGVPNLWLRNLVLTRSSQHPSRQISAKTVITRDRELRFGEQLIADVRISSHTNYGASVQASFGYHIEEAGRRFPAQF</sequence>
<proteinExistence type="predicted"/>
<name>A0A4R6S0D9_9MICO</name>
<evidence type="ECO:0000313" key="2">
    <source>
        <dbReference type="Proteomes" id="UP000295601"/>
    </source>
</evidence>
<dbReference type="AlphaFoldDB" id="A0A4R6S0D9"/>
<dbReference type="Pfam" id="PF05655">
    <property type="entry name" value="AvrD"/>
    <property type="match status" value="1"/>
</dbReference>
<evidence type="ECO:0000313" key="1">
    <source>
        <dbReference type="EMBL" id="TDP92417.1"/>
    </source>
</evidence>
<dbReference type="InterPro" id="IPR008799">
    <property type="entry name" value="Pseudomon_AvrD"/>
</dbReference>
<accession>A0A4R6S0D9</accession>
<dbReference type="EMBL" id="SNYA01000004">
    <property type="protein sequence ID" value="TDP92417.1"/>
    <property type="molecule type" value="Genomic_DNA"/>
</dbReference>
<comment type="caution">
    <text evidence="1">The sequence shown here is derived from an EMBL/GenBank/DDBJ whole genome shotgun (WGS) entry which is preliminary data.</text>
</comment>
<keyword evidence="2" id="KW-1185">Reference proteome</keyword>
<organism evidence="1 2">
    <name type="scientific">Leucobacter luti</name>
    <dbReference type="NCBI Taxonomy" id="340320"/>
    <lineage>
        <taxon>Bacteria</taxon>
        <taxon>Bacillati</taxon>
        <taxon>Actinomycetota</taxon>
        <taxon>Actinomycetes</taxon>
        <taxon>Micrococcales</taxon>
        <taxon>Microbacteriaceae</taxon>
        <taxon>Leucobacter</taxon>
    </lineage>
</organism>
<protein>
    <submittedName>
        <fullName evidence="1">Avirulence D protein (AvrD)</fullName>
    </submittedName>
</protein>
<dbReference type="Proteomes" id="UP000295601">
    <property type="component" value="Unassembled WGS sequence"/>
</dbReference>
<reference evidence="1 2" key="1">
    <citation type="submission" date="2019-03" db="EMBL/GenBank/DDBJ databases">
        <title>Genomic analyses of the natural microbiome of Caenorhabditis elegans.</title>
        <authorList>
            <person name="Samuel B."/>
        </authorList>
    </citation>
    <scope>NUCLEOTIDE SEQUENCE [LARGE SCALE GENOMIC DNA]</scope>
    <source>
        <strain evidence="1 2">JUb18</strain>
    </source>
</reference>